<keyword evidence="1" id="KW-0472">Membrane</keyword>
<dbReference type="PANTHER" id="PTHR30354">
    <property type="entry name" value="GNT FAMILY GLUCONATE TRANSPORTER"/>
    <property type="match status" value="1"/>
</dbReference>
<feature type="transmembrane region" description="Helical" evidence="1">
    <location>
        <begin position="31"/>
        <end position="51"/>
    </location>
</feature>
<evidence type="ECO:0000313" key="3">
    <source>
        <dbReference type="Proteomes" id="UP000515570"/>
    </source>
</evidence>
<feature type="transmembrane region" description="Helical" evidence="1">
    <location>
        <begin position="253"/>
        <end position="274"/>
    </location>
</feature>
<sequence>MVIPMIGIFLSLIVLIVLAYRGHSVVIAAPIAALLATALSGAPLLATYTQIFMPALGKFITNYFPLFLTGAIFGRLMTVSGLAHDLAHGISKAFGAKRAMASTVLATALLTYGGVSAWVVAFTIVPIATALFKEAGIPKRLMPAAIAFGTITFAIAALPGSPQVHNVIPTKYFGTTSYAAPAIGLIGTAMMLVMGMIWLEYRVRALHRAGELYEPAGGSDSGATALKELEDAEGGHSVIPAHRVEGNVAIRGILGFIPIAVVVAMNYLFIYVLSKQMDFSYLAEKKFGGVKLEAVLGTWSVTVAMATAIIVIFLMRPGLFGVFIEGLGDGAKSAILPVFTTASEVGYGAVIGSLAAFTLLRDGVFSIADNALIVGVISTGVIAGITGSSAGGLSMTLETFGADLAQMATEQGISLEAMHRIMAMASVSFDSLPHNGAVLTMLLVCGMTHKQSYKDVAMVTVVIPIIAVSVLLAGTAVF</sequence>
<dbReference type="InterPro" id="IPR003474">
    <property type="entry name" value="Glcn_transporter"/>
</dbReference>
<feature type="transmembrane region" description="Helical" evidence="1">
    <location>
        <begin position="141"/>
        <end position="158"/>
    </location>
</feature>
<feature type="transmembrane region" description="Helical" evidence="1">
    <location>
        <begin position="294"/>
        <end position="314"/>
    </location>
</feature>
<organism evidence="2 3">
    <name type="scientific">Corynebacterium hindlerae</name>
    <dbReference type="NCBI Taxonomy" id="699041"/>
    <lineage>
        <taxon>Bacteria</taxon>
        <taxon>Bacillati</taxon>
        <taxon>Actinomycetota</taxon>
        <taxon>Actinomycetes</taxon>
        <taxon>Mycobacteriales</taxon>
        <taxon>Corynebacteriaceae</taxon>
        <taxon>Corynebacterium</taxon>
    </lineage>
</organism>
<feature type="transmembrane region" description="Helical" evidence="1">
    <location>
        <begin position="104"/>
        <end position="129"/>
    </location>
</feature>
<gene>
    <name evidence="2" type="ORF">HW450_05275</name>
</gene>
<name>A0A7G5FIL9_9CORY</name>
<dbReference type="PANTHER" id="PTHR30354:SF7">
    <property type="entry name" value="BLL7963 PROTEIN"/>
    <property type="match status" value="1"/>
</dbReference>
<keyword evidence="1" id="KW-0812">Transmembrane</keyword>
<reference evidence="2 3" key="1">
    <citation type="submission" date="2020-07" db="EMBL/GenBank/DDBJ databases">
        <title>non toxigenic Corynebacterium sp. nov from a clinical source.</title>
        <authorList>
            <person name="Bernier A.-M."/>
            <person name="Bernard K."/>
        </authorList>
    </citation>
    <scope>NUCLEOTIDE SEQUENCE [LARGE SCALE GENOMIC DNA]</scope>
    <source>
        <strain evidence="3">NML 93-0612</strain>
    </source>
</reference>
<evidence type="ECO:0000313" key="2">
    <source>
        <dbReference type="EMBL" id="QMV86460.1"/>
    </source>
</evidence>
<keyword evidence="3" id="KW-1185">Reference proteome</keyword>
<proteinExistence type="predicted"/>
<evidence type="ECO:0000256" key="1">
    <source>
        <dbReference type="SAM" id="Phobius"/>
    </source>
</evidence>
<feature type="transmembrane region" description="Helical" evidence="1">
    <location>
        <begin position="63"/>
        <end position="84"/>
    </location>
</feature>
<dbReference type="Proteomes" id="UP000515570">
    <property type="component" value="Chromosome"/>
</dbReference>
<feature type="transmembrane region" description="Helical" evidence="1">
    <location>
        <begin position="178"/>
        <end position="199"/>
    </location>
</feature>
<protein>
    <submittedName>
        <fullName evidence="2">GntP family permease</fullName>
    </submittedName>
</protein>
<dbReference type="EMBL" id="CP059833">
    <property type="protein sequence ID" value="QMV86460.1"/>
    <property type="molecule type" value="Genomic_DNA"/>
</dbReference>
<feature type="transmembrane region" description="Helical" evidence="1">
    <location>
        <begin position="372"/>
        <end position="397"/>
    </location>
</feature>
<keyword evidence="1" id="KW-1133">Transmembrane helix</keyword>
<feature type="transmembrane region" description="Helical" evidence="1">
    <location>
        <begin position="456"/>
        <end position="477"/>
    </location>
</feature>
<dbReference type="AlphaFoldDB" id="A0A7G5FIL9"/>
<accession>A0A7G5FIL9</accession>
<dbReference type="GO" id="GO:0005886">
    <property type="term" value="C:plasma membrane"/>
    <property type="evidence" value="ECO:0007669"/>
    <property type="project" value="TreeGrafter"/>
</dbReference>
<dbReference type="GO" id="GO:0015128">
    <property type="term" value="F:gluconate transmembrane transporter activity"/>
    <property type="evidence" value="ECO:0007669"/>
    <property type="project" value="InterPro"/>
</dbReference>
<feature type="transmembrane region" description="Helical" evidence="1">
    <location>
        <begin position="335"/>
        <end position="360"/>
    </location>
</feature>